<evidence type="ECO:0000313" key="1">
    <source>
        <dbReference type="EMBL" id="KKL80726.1"/>
    </source>
</evidence>
<organism evidence="1">
    <name type="scientific">marine sediment metagenome</name>
    <dbReference type="NCBI Taxonomy" id="412755"/>
    <lineage>
        <taxon>unclassified sequences</taxon>
        <taxon>metagenomes</taxon>
        <taxon>ecological metagenomes</taxon>
    </lineage>
</organism>
<dbReference type="AlphaFoldDB" id="A0A0F9FQM6"/>
<accession>A0A0F9FQM6</accession>
<proteinExistence type="predicted"/>
<sequence length="167" mass="17807">MKYEPWGSPSKYELMAAACFDKLVADLTLWSVVRTANQVTMPETLAKQASHATSVAGAHAAVVVRGARTPALSEELDVKGTTAKLWSCVIRVAIIVFDMGDATRATTLDAAEVQVINALHELQADTEFSALARDISVEASEPIAVSAEGDRPPYAGTMVDLVALVYE</sequence>
<comment type="caution">
    <text evidence="1">The sequence shown here is derived from an EMBL/GenBank/DDBJ whole genome shotgun (WGS) entry which is preliminary data.</text>
</comment>
<dbReference type="EMBL" id="LAZR01022770">
    <property type="protein sequence ID" value="KKL80726.1"/>
    <property type="molecule type" value="Genomic_DNA"/>
</dbReference>
<gene>
    <name evidence="1" type="ORF">LCGC14_2001890</name>
</gene>
<name>A0A0F9FQM6_9ZZZZ</name>
<protein>
    <submittedName>
        <fullName evidence="1">Uncharacterized protein</fullName>
    </submittedName>
</protein>
<reference evidence="1" key="1">
    <citation type="journal article" date="2015" name="Nature">
        <title>Complex archaea that bridge the gap between prokaryotes and eukaryotes.</title>
        <authorList>
            <person name="Spang A."/>
            <person name="Saw J.H."/>
            <person name="Jorgensen S.L."/>
            <person name="Zaremba-Niedzwiedzka K."/>
            <person name="Martijn J."/>
            <person name="Lind A.E."/>
            <person name="van Eijk R."/>
            <person name="Schleper C."/>
            <person name="Guy L."/>
            <person name="Ettema T.J."/>
        </authorList>
    </citation>
    <scope>NUCLEOTIDE SEQUENCE</scope>
</reference>